<accession>A0A383CU36</accession>
<dbReference type="EMBL" id="UINC01211716">
    <property type="protein sequence ID" value="SVE35732.1"/>
    <property type="molecule type" value="Genomic_DNA"/>
</dbReference>
<evidence type="ECO:0000256" key="1">
    <source>
        <dbReference type="SAM" id="Phobius"/>
    </source>
</evidence>
<evidence type="ECO:0008006" key="3">
    <source>
        <dbReference type="Google" id="ProtNLM"/>
    </source>
</evidence>
<dbReference type="AlphaFoldDB" id="A0A383CU36"/>
<proteinExistence type="predicted"/>
<feature type="transmembrane region" description="Helical" evidence="1">
    <location>
        <begin position="54"/>
        <end position="74"/>
    </location>
</feature>
<keyword evidence="1" id="KW-0472">Membrane</keyword>
<evidence type="ECO:0000313" key="2">
    <source>
        <dbReference type="EMBL" id="SVE35732.1"/>
    </source>
</evidence>
<protein>
    <recommendedName>
        <fullName evidence="3">DNA translocase FtsK 4TM region domain-containing protein</fullName>
    </recommendedName>
</protein>
<reference evidence="2" key="1">
    <citation type="submission" date="2018-05" db="EMBL/GenBank/DDBJ databases">
        <authorList>
            <person name="Lanie J.A."/>
            <person name="Ng W.-L."/>
            <person name="Kazmierczak K.M."/>
            <person name="Andrzejewski T.M."/>
            <person name="Davidsen T.M."/>
            <person name="Wayne K.J."/>
            <person name="Tettelin H."/>
            <person name="Glass J.I."/>
            <person name="Rusch D."/>
            <person name="Podicherti R."/>
            <person name="Tsui H.-C.T."/>
            <person name="Winkler M.E."/>
        </authorList>
    </citation>
    <scope>NUCLEOTIDE SEQUENCE</scope>
</reference>
<gene>
    <name evidence="2" type="ORF">METZ01_LOCUS488586</name>
</gene>
<sequence>MPDVLDTVKKWMGQLVEVGMLLIAIGIVLQILFGRTVDFLPGDIVGNIMNVVDHLGDGGLAGLIALGIVIWLFWRRKMLSS</sequence>
<keyword evidence="1" id="KW-1133">Transmembrane helix</keyword>
<feature type="transmembrane region" description="Helical" evidence="1">
    <location>
        <begin position="12"/>
        <end position="34"/>
    </location>
</feature>
<organism evidence="2">
    <name type="scientific">marine metagenome</name>
    <dbReference type="NCBI Taxonomy" id="408172"/>
    <lineage>
        <taxon>unclassified sequences</taxon>
        <taxon>metagenomes</taxon>
        <taxon>ecological metagenomes</taxon>
    </lineage>
</organism>
<keyword evidence="1" id="KW-0812">Transmembrane</keyword>
<name>A0A383CU36_9ZZZZ</name>